<dbReference type="AlphaFoldDB" id="A0AAN7W915"/>
<evidence type="ECO:0000313" key="2">
    <source>
        <dbReference type="Proteomes" id="UP001310594"/>
    </source>
</evidence>
<proteinExistence type="predicted"/>
<comment type="caution">
    <text evidence="1">The sequence shown here is derived from an EMBL/GenBank/DDBJ whole genome shotgun (WGS) entry which is preliminary data.</text>
</comment>
<gene>
    <name evidence="1" type="ORF">LTR97_007289</name>
</gene>
<dbReference type="Proteomes" id="UP001310594">
    <property type="component" value="Unassembled WGS sequence"/>
</dbReference>
<dbReference type="EMBL" id="JAVRQU010000011">
    <property type="protein sequence ID" value="KAK5697154.1"/>
    <property type="molecule type" value="Genomic_DNA"/>
</dbReference>
<sequence>MLMETCKAHAKLVKRKRDYPLANRKREPSTHELMAFFGYVTVTSRRQLVSRRDNLNGERHFQLQQYNLGVTNKNIAAYVEFDCAEIASSRYCLHV</sequence>
<reference evidence="1" key="1">
    <citation type="submission" date="2023-08" db="EMBL/GenBank/DDBJ databases">
        <title>Black Yeasts Isolated from many extreme environments.</title>
        <authorList>
            <person name="Coleine C."/>
            <person name="Stajich J.E."/>
            <person name="Selbmann L."/>
        </authorList>
    </citation>
    <scope>NUCLEOTIDE SEQUENCE</scope>
    <source>
        <strain evidence="1">CCFEE 5810</strain>
    </source>
</reference>
<accession>A0AAN7W915</accession>
<protein>
    <submittedName>
        <fullName evidence="1">Uncharacterized protein</fullName>
    </submittedName>
</protein>
<organism evidence="1 2">
    <name type="scientific">Elasticomyces elasticus</name>
    <dbReference type="NCBI Taxonomy" id="574655"/>
    <lineage>
        <taxon>Eukaryota</taxon>
        <taxon>Fungi</taxon>
        <taxon>Dikarya</taxon>
        <taxon>Ascomycota</taxon>
        <taxon>Pezizomycotina</taxon>
        <taxon>Dothideomycetes</taxon>
        <taxon>Dothideomycetidae</taxon>
        <taxon>Mycosphaerellales</taxon>
        <taxon>Teratosphaeriaceae</taxon>
        <taxon>Elasticomyces</taxon>
    </lineage>
</organism>
<evidence type="ECO:0000313" key="1">
    <source>
        <dbReference type="EMBL" id="KAK5697154.1"/>
    </source>
</evidence>
<name>A0AAN7W915_9PEZI</name>